<evidence type="ECO:0000259" key="10">
    <source>
        <dbReference type="PROSITE" id="PS51898"/>
    </source>
</evidence>
<dbReference type="PROSITE" id="PS51900">
    <property type="entry name" value="CB"/>
    <property type="match status" value="1"/>
</dbReference>
<protein>
    <submittedName>
        <fullName evidence="12">Integrase</fullName>
    </submittedName>
</protein>
<feature type="domain" description="Core-binding (CB)" evidence="11">
    <location>
        <begin position="48"/>
        <end position="130"/>
    </location>
</feature>
<evidence type="ECO:0000313" key="12">
    <source>
        <dbReference type="EMBL" id="TCZ75338.1"/>
    </source>
</evidence>
<dbReference type="Gene3D" id="1.10.443.10">
    <property type="entry name" value="Intergrase catalytic core"/>
    <property type="match status" value="1"/>
</dbReference>
<dbReference type="PANTHER" id="PTHR30349:SF77">
    <property type="entry name" value="TYROSINE RECOMBINASE XERC"/>
    <property type="match status" value="1"/>
</dbReference>
<dbReference type="OrthoDB" id="9801717at2"/>
<dbReference type="NCBIfam" id="NF040815">
    <property type="entry name" value="recomb_XerA_Arch"/>
    <property type="match status" value="1"/>
</dbReference>
<evidence type="ECO:0000256" key="6">
    <source>
        <dbReference type="ARBA" id="ARBA00023125"/>
    </source>
</evidence>
<evidence type="ECO:0000256" key="8">
    <source>
        <dbReference type="ARBA" id="ARBA00023306"/>
    </source>
</evidence>
<dbReference type="GO" id="GO:0007059">
    <property type="term" value="P:chromosome segregation"/>
    <property type="evidence" value="ECO:0007669"/>
    <property type="project" value="UniProtKB-KW"/>
</dbReference>
<evidence type="ECO:0000256" key="9">
    <source>
        <dbReference type="PROSITE-ProRule" id="PRU01248"/>
    </source>
</evidence>
<evidence type="ECO:0000256" key="7">
    <source>
        <dbReference type="ARBA" id="ARBA00023172"/>
    </source>
</evidence>
<keyword evidence="4" id="KW-0159">Chromosome partition</keyword>
<dbReference type="PROSITE" id="PS51898">
    <property type="entry name" value="TYR_RECOMBINASE"/>
    <property type="match status" value="1"/>
</dbReference>
<dbReference type="GO" id="GO:0051301">
    <property type="term" value="P:cell division"/>
    <property type="evidence" value="ECO:0007669"/>
    <property type="project" value="UniProtKB-KW"/>
</dbReference>
<dbReference type="PANTHER" id="PTHR30349">
    <property type="entry name" value="PHAGE INTEGRASE-RELATED"/>
    <property type="match status" value="1"/>
</dbReference>
<feature type="domain" description="Tyr recombinase" evidence="10">
    <location>
        <begin position="151"/>
        <end position="325"/>
    </location>
</feature>
<keyword evidence="8" id="KW-0131">Cell cycle</keyword>
<dbReference type="SUPFAM" id="SSF56349">
    <property type="entry name" value="DNA breaking-rejoining enzymes"/>
    <property type="match status" value="1"/>
</dbReference>
<dbReference type="AlphaFoldDB" id="A0A4R4EBN4"/>
<evidence type="ECO:0000256" key="4">
    <source>
        <dbReference type="ARBA" id="ARBA00022829"/>
    </source>
</evidence>
<evidence type="ECO:0000256" key="3">
    <source>
        <dbReference type="ARBA" id="ARBA00022618"/>
    </source>
</evidence>
<comment type="subcellular location">
    <subcellularLocation>
        <location evidence="1">Cytoplasm</location>
    </subcellularLocation>
</comment>
<keyword evidence="7" id="KW-0233">DNA recombination</keyword>
<dbReference type="InterPro" id="IPR002104">
    <property type="entry name" value="Integrase_catalytic"/>
</dbReference>
<dbReference type="RefSeq" id="WP_132419506.1">
    <property type="nucleotide sequence ID" value="NZ_SKFG01000021.1"/>
</dbReference>
<reference evidence="12 13" key="1">
    <citation type="submission" date="2019-03" db="EMBL/GenBank/DDBJ databases">
        <authorList>
            <person name="Kim M.K.M."/>
        </authorList>
    </citation>
    <scope>NUCLEOTIDE SEQUENCE [LARGE SCALE GENOMIC DNA]</scope>
    <source>
        <strain evidence="12 13">18JY21-1</strain>
    </source>
</reference>
<keyword evidence="13" id="KW-1185">Reference proteome</keyword>
<evidence type="ECO:0000256" key="1">
    <source>
        <dbReference type="ARBA" id="ARBA00004496"/>
    </source>
</evidence>
<dbReference type="Pfam" id="PF02899">
    <property type="entry name" value="Phage_int_SAM_1"/>
    <property type="match status" value="1"/>
</dbReference>
<dbReference type="GO" id="GO:0005737">
    <property type="term" value="C:cytoplasm"/>
    <property type="evidence" value="ECO:0007669"/>
    <property type="project" value="UniProtKB-SubCell"/>
</dbReference>
<dbReference type="InterPro" id="IPR010998">
    <property type="entry name" value="Integrase_recombinase_N"/>
</dbReference>
<evidence type="ECO:0000313" key="13">
    <source>
        <dbReference type="Proteomes" id="UP000295418"/>
    </source>
</evidence>
<dbReference type="InterPro" id="IPR050090">
    <property type="entry name" value="Tyrosine_recombinase_XerCD"/>
</dbReference>
<dbReference type="InterPro" id="IPR011010">
    <property type="entry name" value="DNA_brk_join_enz"/>
</dbReference>
<keyword evidence="5" id="KW-0229">DNA integration</keyword>
<gene>
    <name evidence="12" type="ORF">E0485_18315</name>
</gene>
<dbReference type="InterPro" id="IPR044068">
    <property type="entry name" value="CB"/>
</dbReference>
<dbReference type="EMBL" id="SKFG01000021">
    <property type="protein sequence ID" value="TCZ75338.1"/>
    <property type="molecule type" value="Genomic_DNA"/>
</dbReference>
<keyword evidence="3" id="KW-0132">Cell division</keyword>
<dbReference type="GO" id="GO:0015074">
    <property type="term" value="P:DNA integration"/>
    <property type="evidence" value="ECO:0007669"/>
    <property type="project" value="UniProtKB-KW"/>
</dbReference>
<dbReference type="GO" id="GO:0003677">
    <property type="term" value="F:DNA binding"/>
    <property type="evidence" value="ECO:0007669"/>
    <property type="project" value="UniProtKB-UniRule"/>
</dbReference>
<evidence type="ECO:0000256" key="5">
    <source>
        <dbReference type="ARBA" id="ARBA00022908"/>
    </source>
</evidence>
<dbReference type="Gene3D" id="1.10.150.130">
    <property type="match status" value="1"/>
</dbReference>
<name>A0A4R4EBN4_9BACL</name>
<keyword evidence="2" id="KW-0963">Cytoplasm</keyword>
<sequence>MQAAGEFMLSQILRVVFDLCPQINITEVKTKLSEIITGFCIKKADEQTDHQDLLDKIELFLSGKQLEGLSKVTLDGYEMHLRIFADHVKKRADSITTADIRVYLGRFKDQKITTISTKLSVLKSFFSWLTSEEIIQRDPTMKIKPPKKEKRLPKALTIEEFEMLRESCMTIRQRAMVEVFYATGGRLSEIQALDRNSIDWQNSSTRVVGKGNKEREVYFSFKAMYHLKKYLMTRLDDESALFITERKPYRRLSKRGIQREIGIIAEQAGLQKRVTPHTMRHTFATLTLNNGADIAVVQQLLGHEDPATTQIYAQVSESRKREQHKKYLVQ</sequence>
<comment type="caution">
    <text evidence="12">The sequence shown here is derived from an EMBL/GenBank/DDBJ whole genome shotgun (WGS) entry which is preliminary data.</text>
</comment>
<keyword evidence="6 9" id="KW-0238">DNA-binding</keyword>
<dbReference type="GO" id="GO:0006310">
    <property type="term" value="P:DNA recombination"/>
    <property type="evidence" value="ECO:0007669"/>
    <property type="project" value="UniProtKB-KW"/>
</dbReference>
<accession>A0A4R4EBN4</accession>
<proteinExistence type="predicted"/>
<dbReference type="InterPro" id="IPR004107">
    <property type="entry name" value="Integrase_SAM-like_N"/>
</dbReference>
<evidence type="ECO:0000259" key="11">
    <source>
        <dbReference type="PROSITE" id="PS51900"/>
    </source>
</evidence>
<dbReference type="Pfam" id="PF00589">
    <property type="entry name" value="Phage_integrase"/>
    <property type="match status" value="1"/>
</dbReference>
<organism evidence="12 13">
    <name type="scientific">Paenibacillus albiflavus</name>
    <dbReference type="NCBI Taxonomy" id="2545760"/>
    <lineage>
        <taxon>Bacteria</taxon>
        <taxon>Bacillati</taxon>
        <taxon>Bacillota</taxon>
        <taxon>Bacilli</taxon>
        <taxon>Bacillales</taxon>
        <taxon>Paenibacillaceae</taxon>
        <taxon>Paenibacillus</taxon>
    </lineage>
</organism>
<evidence type="ECO:0000256" key="2">
    <source>
        <dbReference type="ARBA" id="ARBA00022490"/>
    </source>
</evidence>
<dbReference type="InterPro" id="IPR013762">
    <property type="entry name" value="Integrase-like_cat_sf"/>
</dbReference>
<dbReference type="Proteomes" id="UP000295418">
    <property type="component" value="Unassembled WGS sequence"/>
</dbReference>